<name>A0ACB9VIA6_9CETA</name>
<dbReference type="Proteomes" id="UP001057279">
    <property type="component" value="Linkage Group LG02"/>
</dbReference>
<gene>
    <name evidence="1" type="ORF">MJG53_003677</name>
</gene>
<reference evidence="1" key="1">
    <citation type="submission" date="2022-03" db="EMBL/GenBank/DDBJ databases">
        <title>Genomic analyses of argali, domestic sheep and their hybrids provide insights into chromosomal evolution, heterosis and genetic basis of agronomic traits.</title>
        <authorList>
            <person name="Li M."/>
        </authorList>
    </citation>
    <scope>NUCLEOTIDE SEQUENCE</scope>
    <source>
        <strain evidence="1">F1 hybrid</strain>
    </source>
</reference>
<keyword evidence="2" id="KW-1185">Reference proteome</keyword>
<comment type="caution">
    <text evidence="1">The sequence shown here is derived from an EMBL/GenBank/DDBJ whole genome shotgun (WGS) entry which is preliminary data.</text>
</comment>
<protein>
    <submittedName>
        <fullName evidence="1">Uncharacterized protein</fullName>
    </submittedName>
</protein>
<evidence type="ECO:0000313" key="1">
    <source>
        <dbReference type="EMBL" id="KAI4589269.1"/>
    </source>
</evidence>
<organism evidence="1 2">
    <name type="scientific">Ovis ammon polii x Ovis aries</name>
    <dbReference type="NCBI Taxonomy" id="2918886"/>
    <lineage>
        <taxon>Eukaryota</taxon>
        <taxon>Metazoa</taxon>
        <taxon>Chordata</taxon>
        <taxon>Craniata</taxon>
        <taxon>Vertebrata</taxon>
        <taxon>Euteleostomi</taxon>
        <taxon>Mammalia</taxon>
        <taxon>Eutheria</taxon>
        <taxon>Laurasiatheria</taxon>
        <taxon>Artiodactyla</taxon>
        <taxon>Ruminantia</taxon>
        <taxon>Pecora</taxon>
        <taxon>Bovidae</taxon>
        <taxon>Caprinae</taxon>
        <taxon>Ovis</taxon>
    </lineage>
</organism>
<proteinExistence type="predicted"/>
<accession>A0ACB9VIA6</accession>
<dbReference type="EMBL" id="CM043027">
    <property type="protein sequence ID" value="KAI4589269.1"/>
    <property type="molecule type" value="Genomic_DNA"/>
</dbReference>
<sequence>MGRKGPGVCGCQCCNHGPHPGLGKGGVDFCLHLLKTYGLEGIFRANCHNISGSVSQAASEHLANGKSSPDSSWKPGYHAKAPPQLQGQDLRTAQTFGEQKEAGSLINHQFFRTAFLDFPNAPTSEFLLVFLHPLSRVHAEGLECVKLNSMICRLVFHSGVQHDRGPCESSKTIPQRYKLQGSPAEVPAPYLQRNGGKFHIYSARRNCKINVDIIEENITILRLKPNMSSSCDVSANANNNSDDIVYC</sequence>
<evidence type="ECO:0000313" key="2">
    <source>
        <dbReference type="Proteomes" id="UP001057279"/>
    </source>
</evidence>